<protein>
    <submittedName>
        <fullName evidence="4">DNA-directed RNA polymerase</fullName>
    </submittedName>
</protein>
<reference evidence="4" key="1">
    <citation type="submission" date="2016-11" db="UniProtKB">
        <authorList>
            <consortium name="WormBaseParasite"/>
        </authorList>
    </citation>
    <scope>IDENTIFICATION</scope>
</reference>
<evidence type="ECO:0000256" key="1">
    <source>
        <dbReference type="SAM" id="MobiDB-lite"/>
    </source>
</evidence>
<dbReference type="InterPro" id="IPR043502">
    <property type="entry name" value="DNA/RNA_pol_sf"/>
</dbReference>
<proteinExistence type="predicted"/>
<evidence type="ECO:0000259" key="2">
    <source>
        <dbReference type="SMART" id="SM01311"/>
    </source>
</evidence>
<dbReference type="STRING" id="1561998.A0A1I7USX9"/>
<dbReference type="Pfam" id="PF14700">
    <property type="entry name" value="RPOL_N"/>
    <property type="match status" value="1"/>
</dbReference>
<feature type="compositionally biased region" description="Low complexity" evidence="1">
    <location>
        <begin position="18"/>
        <end position="30"/>
    </location>
</feature>
<dbReference type="GO" id="GO:0006390">
    <property type="term" value="P:mitochondrial transcription"/>
    <property type="evidence" value="ECO:0007669"/>
    <property type="project" value="TreeGrafter"/>
</dbReference>
<sequence>MKSLARIARIRSCRLGSTATSSATSSAEKATSSEKKKKDDWKTELLTILEAEHKQKKRVTWKQRVSQNAVADIVRFSLRDDIQSLVRLTENQLRTRFAPEILPICFMVLNKKFERILKKMDLIEAPASLSLFLGIADLWKSLKRNETNTTNLVTLLLMSNIRKWKDQRSFDKKSSKTIEDLFDSMQKKMVVHSVNTSDQALDVFLTPEDLKTIQKELDMMRKFYIPLGRRAETRRYSEDLGLVAPLQNNPEEYHGNPFQVEHMEKETYKSLFEEHLKVESTMWVQVKNTVGELEKGEVSGETLIDQWHWRKRIGDGLRKIDPNQTHPIVATCLELLPREKLIDTLYFSVVAACSQGQNLIGATQFQFDVIEPILKELGNAFKKEMGFDETAVWKRVFDVYIDYFLDPEVSRQHTHREWWSKACKTQNLAPDFQFQMGNMDVETRDQVCNVIINVLFDSCLFPLESRDGKLTWQRAFSYRAISIEEESKVSTDARLSLSRMLAINPKLMGMFDKHPFDSIVFSTENLPMTVPPRPWIDRGTGGPLYNSSQEIIRKMLEFKGVRLNDEMRQRIHSRSQARPVFDALNQLGSTPWVINEPMLDTLKMVFEKSGIQEEEPLLEKLGIPMRHDTFEIPDFIREFGKIKKEEVDVDKFRDYAKRKAQAIKARNPKASTKSVQSCRIVA</sequence>
<dbReference type="InterPro" id="IPR029262">
    <property type="entry name" value="RPOL_N"/>
</dbReference>
<accession>A0A1I7USX9</accession>
<evidence type="ECO:0000313" key="4">
    <source>
        <dbReference type="WBParaSite" id="Csp11.Scaffold630.g19025.t2"/>
    </source>
</evidence>
<dbReference type="InterPro" id="IPR002092">
    <property type="entry name" value="DNA-dir_Rpol_phage-type"/>
</dbReference>
<dbReference type="AlphaFoldDB" id="A0A1I7USX9"/>
<dbReference type="PANTHER" id="PTHR10102:SF0">
    <property type="entry name" value="DNA-DIRECTED RNA POLYMERASE, MITOCHONDRIAL"/>
    <property type="match status" value="1"/>
</dbReference>
<dbReference type="GO" id="GO:0001018">
    <property type="term" value="F:mitochondrial promoter sequence-specific DNA binding"/>
    <property type="evidence" value="ECO:0007669"/>
    <property type="project" value="TreeGrafter"/>
</dbReference>
<dbReference type="SUPFAM" id="SSF56672">
    <property type="entry name" value="DNA/RNA polymerases"/>
    <property type="match status" value="1"/>
</dbReference>
<dbReference type="Proteomes" id="UP000095282">
    <property type="component" value="Unplaced"/>
</dbReference>
<name>A0A1I7USX9_9PELO</name>
<dbReference type="eggNOG" id="KOG1038">
    <property type="taxonomic scope" value="Eukaryota"/>
</dbReference>
<keyword evidence="3" id="KW-1185">Reference proteome</keyword>
<dbReference type="SMART" id="SM01311">
    <property type="entry name" value="RPOL_N"/>
    <property type="match status" value="1"/>
</dbReference>
<feature type="region of interest" description="Disordered" evidence="1">
    <location>
        <begin position="18"/>
        <end position="39"/>
    </location>
</feature>
<dbReference type="GO" id="GO:0003899">
    <property type="term" value="F:DNA-directed RNA polymerase activity"/>
    <property type="evidence" value="ECO:0007669"/>
    <property type="project" value="InterPro"/>
</dbReference>
<dbReference type="GO" id="GO:0034245">
    <property type="term" value="C:mitochondrial DNA-directed RNA polymerase complex"/>
    <property type="evidence" value="ECO:0007669"/>
    <property type="project" value="TreeGrafter"/>
</dbReference>
<dbReference type="PANTHER" id="PTHR10102">
    <property type="entry name" value="DNA-DIRECTED RNA POLYMERASE, MITOCHONDRIAL"/>
    <property type="match status" value="1"/>
</dbReference>
<dbReference type="WBParaSite" id="Csp11.Scaffold630.g19025.t2">
    <property type="protein sequence ID" value="Csp11.Scaffold630.g19025.t2"/>
    <property type="gene ID" value="Csp11.Scaffold630.g19025"/>
</dbReference>
<dbReference type="Gene3D" id="1.10.1320.10">
    <property type="entry name" value="DNA-directed RNA polymerase, N-terminal domain"/>
    <property type="match status" value="1"/>
</dbReference>
<dbReference type="InterPro" id="IPR037159">
    <property type="entry name" value="RNA_POL_N_sf"/>
</dbReference>
<feature type="domain" description="DNA-directed RNA polymerase N-terminal" evidence="2">
    <location>
        <begin position="273"/>
        <end position="589"/>
    </location>
</feature>
<evidence type="ECO:0000313" key="3">
    <source>
        <dbReference type="Proteomes" id="UP000095282"/>
    </source>
</evidence>
<organism evidence="3 4">
    <name type="scientific">Caenorhabditis tropicalis</name>
    <dbReference type="NCBI Taxonomy" id="1561998"/>
    <lineage>
        <taxon>Eukaryota</taxon>
        <taxon>Metazoa</taxon>
        <taxon>Ecdysozoa</taxon>
        <taxon>Nematoda</taxon>
        <taxon>Chromadorea</taxon>
        <taxon>Rhabditida</taxon>
        <taxon>Rhabditina</taxon>
        <taxon>Rhabditomorpha</taxon>
        <taxon>Rhabditoidea</taxon>
        <taxon>Rhabditidae</taxon>
        <taxon>Peloderinae</taxon>
        <taxon>Caenorhabditis</taxon>
    </lineage>
</organism>